<dbReference type="PROSITE" id="PS50297">
    <property type="entry name" value="ANK_REP_REGION"/>
    <property type="match status" value="1"/>
</dbReference>
<sequence>MARRFPDNLCRMAAGDWKDMFGAACAGDEDLVLHHLARGVDVNFSHAEYQSTVLVAVIDLGHERMAHLLLDHGADPTLISVLEGQTPLQAARARGLTSVVERLVAMGATDT</sequence>
<dbReference type="Gene3D" id="1.25.40.20">
    <property type="entry name" value="Ankyrin repeat-containing domain"/>
    <property type="match status" value="1"/>
</dbReference>
<keyword evidence="5" id="KW-1185">Reference proteome</keyword>
<dbReference type="SUPFAM" id="SSF48403">
    <property type="entry name" value="Ankyrin repeat"/>
    <property type="match status" value="1"/>
</dbReference>
<gene>
    <name evidence="4" type="ORF">GCM10023153_07920</name>
</gene>
<protein>
    <recommendedName>
        <fullName evidence="6">Ankyrin repeat domain-containing protein</fullName>
    </recommendedName>
</protein>
<proteinExistence type="predicted"/>
<dbReference type="PANTHER" id="PTHR24171">
    <property type="entry name" value="ANKYRIN REPEAT DOMAIN-CONTAINING PROTEIN 39-RELATED"/>
    <property type="match status" value="1"/>
</dbReference>
<feature type="repeat" description="ANK" evidence="3">
    <location>
        <begin position="83"/>
        <end position="111"/>
    </location>
</feature>
<evidence type="ECO:0000256" key="1">
    <source>
        <dbReference type="ARBA" id="ARBA00022737"/>
    </source>
</evidence>
<comment type="caution">
    <text evidence="4">The sequence shown here is derived from an EMBL/GenBank/DDBJ whole genome shotgun (WGS) entry which is preliminary data.</text>
</comment>
<organism evidence="4 5">
    <name type="scientific">Ornithinibacter aureus</name>
    <dbReference type="NCBI Taxonomy" id="622664"/>
    <lineage>
        <taxon>Bacteria</taxon>
        <taxon>Bacillati</taxon>
        <taxon>Actinomycetota</taxon>
        <taxon>Actinomycetes</taxon>
        <taxon>Micrococcales</taxon>
        <taxon>Intrasporangiaceae</taxon>
        <taxon>Ornithinibacter</taxon>
    </lineage>
</organism>
<dbReference type="EMBL" id="BAABFX010000015">
    <property type="protein sequence ID" value="GAA4390651.1"/>
    <property type="molecule type" value="Genomic_DNA"/>
</dbReference>
<keyword evidence="2 3" id="KW-0040">ANK repeat</keyword>
<keyword evidence="1" id="KW-0677">Repeat</keyword>
<dbReference type="Pfam" id="PF12796">
    <property type="entry name" value="Ank_2"/>
    <property type="match status" value="1"/>
</dbReference>
<evidence type="ECO:0000313" key="4">
    <source>
        <dbReference type="EMBL" id="GAA4390651.1"/>
    </source>
</evidence>
<evidence type="ECO:0000256" key="3">
    <source>
        <dbReference type="PROSITE-ProRule" id="PRU00023"/>
    </source>
</evidence>
<reference evidence="5" key="1">
    <citation type="journal article" date="2019" name="Int. J. Syst. Evol. Microbiol.">
        <title>The Global Catalogue of Microorganisms (GCM) 10K type strain sequencing project: providing services to taxonomists for standard genome sequencing and annotation.</title>
        <authorList>
            <consortium name="The Broad Institute Genomics Platform"/>
            <consortium name="The Broad Institute Genome Sequencing Center for Infectious Disease"/>
            <person name="Wu L."/>
            <person name="Ma J."/>
        </authorList>
    </citation>
    <scope>NUCLEOTIDE SEQUENCE [LARGE SCALE GENOMIC DNA]</scope>
    <source>
        <strain evidence="5">JCM 17738</strain>
    </source>
</reference>
<evidence type="ECO:0000313" key="5">
    <source>
        <dbReference type="Proteomes" id="UP001500390"/>
    </source>
</evidence>
<dbReference type="InterPro" id="IPR002110">
    <property type="entry name" value="Ankyrin_rpt"/>
</dbReference>
<dbReference type="PANTHER" id="PTHR24171:SF8">
    <property type="entry name" value="BRCA1-ASSOCIATED RING DOMAIN PROTEIN 1"/>
    <property type="match status" value="1"/>
</dbReference>
<dbReference type="Proteomes" id="UP001500390">
    <property type="component" value="Unassembled WGS sequence"/>
</dbReference>
<evidence type="ECO:0000256" key="2">
    <source>
        <dbReference type="ARBA" id="ARBA00023043"/>
    </source>
</evidence>
<accession>A0ABP8JH33</accession>
<dbReference type="PROSITE" id="PS50088">
    <property type="entry name" value="ANK_REPEAT"/>
    <property type="match status" value="1"/>
</dbReference>
<dbReference type="InterPro" id="IPR036770">
    <property type="entry name" value="Ankyrin_rpt-contain_sf"/>
</dbReference>
<name>A0ABP8JH33_9MICO</name>
<evidence type="ECO:0008006" key="6">
    <source>
        <dbReference type="Google" id="ProtNLM"/>
    </source>
</evidence>